<dbReference type="InterPro" id="IPR051491">
    <property type="entry name" value="Recombinase/Transposase-rel"/>
</dbReference>
<dbReference type="Pfam" id="PF01385">
    <property type="entry name" value="OrfB_IS605"/>
    <property type="match status" value="1"/>
</dbReference>
<dbReference type="InterPro" id="IPR001959">
    <property type="entry name" value="Transposase"/>
</dbReference>
<dbReference type="PANTHER" id="PTHR36172:SF1">
    <property type="entry name" value="RESOLVASE-RELATED"/>
    <property type="match status" value="1"/>
</dbReference>
<feature type="coiled-coil region" evidence="6">
    <location>
        <begin position="203"/>
        <end position="263"/>
    </location>
</feature>
<organism evidence="9 10">
    <name type="scientific">Clostridium ragsdalei P11</name>
    <dbReference type="NCBI Taxonomy" id="1353534"/>
    <lineage>
        <taxon>Bacteria</taxon>
        <taxon>Bacillati</taxon>
        <taxon>Bacillota</taxon>
        <taxon>Clostridia</taxon>
        <taxon>Eubacteriales</taxon>
        <taxon>Clostridiaceae</taxon>
        <taxon>Clostridium</taxon>
    </lineage>
</organism>
<protein>
    <submittedName>
        <fullName evidence="9">Putative transposase</fullName>
    </submittedName>
</protein>
<dbReference type="EMBL" id="LROS01000032">
    <property type="protein sequence ID" value="OBR91958.1"/>
    <property type="molecule type" value="Genomic_DNA"/>
</dbReference>
<keyword evidence="6" id="KW-0175">Coiled coil</keyword>
<evidence type="ECO:0000259" key="7">
    <source>
        <dbReference type="Pfam" id="PF01385"/>
    </source>
</evidence>
<dbReference type="InterPro" id="IPR036162">
    <property type="entry name" value="Resolvase-like_N_sf"/>
</dbReference>
<dbReference type="GO" id="GO:0032196">
    <property type="term" value="P:transposition"/>
    <property type="evidence" value="ECO:0007669"/>
    <property type="project" value="UniProtKB-KW"/>
</dbReference>
<dbReference type="NCBIfam" id="NF040570">
    <property type="entry name" value="guided_TnpB"/>
    <property type="match status" value="1"/>
</dbReference>
<keyword evidence="10" id="KW-1185">Reference proteome</keyword>
<reference evidence="9 10" key="1">
    <citation type="journal article" date="2012" name="Front. Microbiol.">
        <title>Draft Genome Sequence of the Virulent Strain 01-B526 of the Fish Pathogen Aeromonas salmonicida.</title>
        <authorList>
            <person name="Charette S.J."/>
            <person name="Brochu F."/>
            <person name="Boyle B."/>
            <person name="Filion G."/>
            <person name="Tanaka K.H."/>
            <person name="Derome N."/>
        </authorList>
    </citation>
    <scope>NUCLEOTIDE SEQUENCE [LARGE SCALE GENOMIC DNA]</scope>
    <source>
        <strain evidence="9 10">P11</strain>
    </source>
</reference>
<dbReference type="Proteomes" id="UP000093954">
    <property type="component" value="Unassembled WGS sequence"/>
</dbReference>
<evidence type="ECO:0000256" key="4">
    <source>
        <dbReference type="ARBA" id="ARBA00023172"/>
    </source>
</evidence>
<dbReference type="Gene3D" id="3.40.50.1390">
    <property type="entry name" value="Resolvase, N-terminal catalytic domain"/>
    <property type="match status" value="1"/>
</dbReference>
<dbReference type="GO" id="GO:0000150">
    <property type="term" value="F:DNA strand exchange activity"/>
    <property type="evidence" value="ECO:0007669"/>
    <property type="project" value="InterPro"/>
</dbReference>
<evidence type="ECO:0000259" key="8">
    <source>
        <dbReference type="Pfam" id="PF07282"/>
    </source>
</evidence>
<feature type="domain" description="Probable transposase IS891/IS1136/IS1341" evidence="7">
    <location>
        <begin position="174"/>
        <end position="294"/>
    </location>
</feature>
<dbReference type="AlphaFoldDB" id="A0A1A6APJ7"/>
<evidence type="ECO:0000256" key="2">
    <source>
        <dbReference type="ARBA" id="ARBA00022578"/>
    </source>
</evidence>
<keyword evidence="2" id="KW-0815">Transposition</keyword>
<evidence type="ECO:0000256" key="3">
    <source>
        <dbReference type="ARBA" id="ARBA00023125"/>
    </source>
</evidence>
<proteinExistence type="inferred from homology"/>
<sequence length="379" mass="44160">MGYRYYSQEQLNHFLGIKGIETKKVIGYCRVSSHKQKDDLERQEDNYKNGGKFISDNDLRKEITILKQDSLSWLNEVSNNVAKQAVKDGCDVYKKFFKKLADKPRFKSRKKSKPSFYNDTSKLKVKENSVLIEKVGWIDIKKNTMPMNCKYTNPRISFDGKYWFISVGIEKENPIVELTNESIGIDVGVKDLAICSNGMTFKNINKTKVVKQLEKRLRRLQRRVSRKYLKNKEGSKFVKTGNIIKIEKQIKLLHRKLANIRSNHIHQATNKIVKTKPSRVVMETLNIKGMMKNRYLAKAIAKQCLYEFKRQMQYKCEFNGIEFVEADKWYPSSKTCSECGHIKSKLSLSERTYICEECGCVIDRDYNASINLSRYELVG</sequence>
<dbReference type="InterPro" id="IPR010095">
    <property type="entry name" value="Cas12f1-like_TNB"/>
</dbReference>
<keyword evidence="4" id="KW-0233">DNA recombination</keyword>
<accession>A0A1A6APJ7</accession>
<comment type="caution">
    <text evidence="9">The sequence shown here is derived from an EMBL/GenBank/DDBJ whole genome shotgun (WGS) entry which is preliminary data.</text>
</comment>
<dbReference type="PANTHER" id="PTHR36172">
    <property type="match status" value="1"/>
</dbReference>
<evidence type="ECO:0000313" key="10">
    <source>
        <dbReference type="Proteomes" id="UP000093954"/>
    </source>
</evidence>
<dbReference type="Pfam" id="PF07282">
    <property type="entry name" value="Cas12f1-like_TNB"/>
    <property type="match status" value="1"/>
</dbReference>
<evidence type="ECO:0000313" key="9">
    <source>
        <dbReference type="EMBL" id="OBR91958.1"/>
    </source>
</evidence>
<dbReference type="InterPro" id="IPR006118">
    <property type="entry name" value="Recombinase_CS"/>
</dbReference>
<dbReference type="PATRIC" id="fig|1353534.3.peg.2718"/>
<feature type="active site" description="O-(5'-phospho-DNA)-serine intermediate" evidence="5">
    <location>
        <position position="32"/>
    </location>
</feature>
<evidence type="ECO:0000256" key="1">
    <source>
        <dbReference type="ARBA" id="ARBA00008761"/>
    </source>
</evidence>
<evidence type="ECO:0000256" key="6">
    <source>
        <dbReference type="SAM" id="Coils"/>
    </source>
</evidence>
<feature type="domain" description="Cas12f1-like TNB" evidence="8">
    <location>
        <begin position="306"/>
        <end position="372"/>
    </location>
</feature>
<evidence type="ECO:0000256" key="5">
    <source>
        <dbReference type="PROSITE-ProRule" id="PRU10137"/>
    </source>
</evidence>
<comment type="similarity">
    <text evidence="1">In the C-terminal section; belongs to the transposase 35 family.</text>
</comment>
<dbReference type="PROSITE" id="PS00397">
    <property type="entry name" value="RECOMBINASES_1"/>
    <property type="match status" value="1"/>
</dbReference>
<gene>
    <name evidence="9" type="ORF">CLRAG_26740</name>
</gene>
<name>A0A1A6APJ7_9CLOT</name>
<dbReference type="NCBIfam" id="TIGR01766">
    <property type="entry name" value="IS200/IS605 family accessory protein TnpB-like domain"/>
    <property type="match status" value="1"/>
</dbReference>
<dbReference type="GO" id="GO:0003677">
    <property type="term" value="F:DNA binding"/>
    <property type="evidence" value="ECO:0007669"/>
    <property type="project" value="UniProtKB-KW"/>
</dbReference>
<keyword evidence="3" id="KW-0238">DNA-binding</keyword>